<dbReference type="EMBL" id="QFOI01000260">
    <property type="protein sequence ID" value="PZP45516.1"/>
    <property type="molecule type" value="Genomic_DNA"/>
</dbReference>
<dbReference type="InterPro" id="IPR010998">
    <property type="entry name" value="Integrase_recombinase_N"/>
</dbReference>
<dbReference type="GO" id="GO:0003677">
    <property type="term" value="F:DNA binding"/>
    <property type="evidence" value="ECO:0007669"/>
    <property type="project" value="UniProtKB-KW"/>
</dbReference>
<feature type="domain" description="Phage integrase SAM-like" evidence="2">
    <location>
        <begin position="61"/>
        <end position="148"/>
    </location>
</feature>
<organism evidence="3 4">
    <name type="scientific">Pseudopedobacter saltans</name>
    <dbReference type="NCBI Taxonomy" id="151895"/>
    <lineage>
        <taxon>Bacteria</taxon>
        <taxon>Pseudomonadati</taxon>
        <taxon>Bacteroidota</taxon>
        <taxon>Sphingobacteriia</taxon>
        <taxon>Sphingobacteriales</taxon>
        <taxon>Sphingobacteriaceae</taxon>
        <taxon>Pseudopedobacter</taxon>
    </lineage>
</organism>
<sequence>MPQIILTKKEWIIINGSRIPKSLIETTNKLQQVNDLKVFSFINFKEVFFPKRVDKKDVEAAYKEYIDDLNEQERFGSANAYQCSITALLKFKPKLKFEHITPTFLEKFEKHLVNNDYSITTVGIYLRPLRAIINKEIQNNNFSLVNYPFVKGKYSIPTGRNIKKHYLVKP</sequence>
<evidence type="ECO:0000313" key="4">
    <source>
        <dbReference type="Proteomes" id="UP000249645"/>
    </source>
</evidence>
<dbReference type="AlphaFoldDB" id="A0A2W5GIE4"/>
<dbReference type="InterPro" id="IPR025269">
    <property type="entry name" value="SAM-like_dom"/>
</dbReference>
<dbReference type="SUPFAM" id="SSF56349">
    <property type="entry name" value="DNA breaking-rejoining enzymes"/>
    <property type="match status" value="1"/>
</dbReference>
<evidence type="ECO:0000313" key="3">
    <source>
        <dbReference type="EMBL" id="PZP45516.1"/>
    </source>
</evidence>
<dbReference type="Gene3D" id="1.10.150.130">
    <property type="match status" value="1"/>
</dbReference>
<reference evidence="3 4" key="1">
    <citation type="submission" date="2017-11" db="EMBL/GenBank/DDBJ databases">
        <title>Infants hospitalized years apart are colonized by the same room-sourced microbial strains.</title>
        <authorList>
            <person name="Brooks B."/>
            <person name="Olm M.R."/>
            <person name="Firek B.A."/>
            <person name="Baker R."/>
            <person name="Thomas B.C."/>
            <person name="Morowitz M.J."/>
            <person name="Banfield J.F."/>
        </authorList>
    </citation>
    <scope>NUCLEOTIDE SEQUENCE [LARGE SCALE GENOMIC DNA]</scope>
    <source>
        <strain evidence="3">S2_009_000_R2_76</strain>
    </source>
</reference>
<evidence type="ECO:0000256" key="1">
    <source>
        <dbReference type="ARBA" id="ARBA00023125"/>
    </source>
</evidence>
<comment type="caution">
    <text evidence="3">The sequence shown here is derived from an EMBL/GenBank/DDBJ whole genome shotgun (WGS) entry which is preliminary data.</text>
</comment>
<name>A0A2W5GIE4_9SPHI</name>
<protein>
    <recommendedName>
        <fullName evidence="2">Phage integrase SAM-like domain-containing protein</fullName>
    </recommendedName>
</protein>
<proteinExistence type="predicted"/>
<dbReference type="Pfam" id="PF13102">
    <property type="entry name" value="Phage_int_SAM_5"/>
    <property type="match status" value="1"/>
</dbReference>
<keyword evidence="1" id="KW-0238">DNA-binding</keyword>
<accession>A0A2W5GIE4</accession>
<gene>
    <name evidence="3" type="ORF">DI598_13170</name>
</gene>
<dbReference type="Proteomes" id="UP000249645">
    <property type="component" value="Unassembled WGS sequence"/>
</dbReference>
<dbReference type="InterPro" id="IPR011010">
    <property type="entry name" value="DNA_brk_join_enz"/>
</dbReference>
<evidence type="ECO:0000259" key="2">
    <source>
        <dbReference type="Pfam" id="PF13102"/>
    </source>
</evidence>